<gene>
    <name evidence="6" type="ORF">GGQ83_000302</name>
</gene>
<dbReference type="Pfam" id="PF13649">
    <property type="entry name" value="Methyltransf_25"/>
    <property type="match status" value="1"/>
</dbReference>
<dbReference type="Gene3D" id="3.40.50.150">
    <property type="entry name" value="Vaccinia Virus protein VP39"/>
    <property type="match status" value="1"/>
</dbReference>
<dbReference type="InterPro" id="IPR029063">
    <property type="entry name" value="SAM-dependent_MTases_sf"/>
</dbReference>
<evidence type="ECO:0000259" key="5">
    <source>
        <dbReference type="Pfam" id="PF13649"/>
    </source>
</evidence>
<feature type="domain" description="Methyltransferase regulatory" evidence="4">
    <location>
        <begin position="211"/>
        <end position="288"/>
    </location>
</feature>
<evidence type="ECO:0000259" key="4">
    <source>
        <dbReference type="Pfam" id="PF10119"/>
    </source>
</evidence>
<evidence type="ECO:0000256" key="2">
    <source>
        <dbReference type="ARBA" id="ARBA00022679"/>
    </source>
</evidence>
<keyword evidence="2 6" id="KW-0808">Transferase</keyword>
<evidence type="ECO:0000313" key="6">
    <source>
        <dbReference type="EMBL" id="MBB3896876.1"/>
    </source>
</evidence>
<evidence type="ECO:0000256" key="1">
    <source>
        <dbReference type="ARBA" id="ARBA00022603"/>
    </source>
</evidence>
<evidence type="ECO:0000256" key="3">
    <source>
        <dbReference type="ARBA" id="ARBA00022691"/>
    </source>
</evidence>
<feature type="domain" description="Methyltransferase" evidence="5">
    <location>
        <begin position="37"/>
        <end position="138"/>
    </location>
</feature>
<dbReference type="RefSeq" id="WP_184381830.1">
    <property type="nucleotide sequence ID" value="NZ_JACIDJ010000001.1"/>
</dbReference>
<dbReference type="EMBL" id="JACIDJ010000001">
    <property type="protein sequence ID" value="MBB3896876.1"/>
    <property type="molecule type" value="Genomic_DNA"/>
</dbReference>
<dbReference type="PANTHER" id="PTHR43464:SF19">
    <property type="entry name" value="UBIQUINONE BIOSYNTHESIS O-METHYLTRANSFERASE, MITOCHONDRIAL"/>
    <property type="match status" value="1"/>
</dbReference>
<keyword evidence="3" id="KW-0949">S-adenosyl-L-methionine</keyword>
<dbReference type="GO" id="GO:0008168">
    <property type="term" value="F:methyltransferase activity"/>
    <property type="evidence" value="ECO:0007669"/>
    <property type="project" value="UniProtKB-KW"/>
</dbReference>
<name>A0A840A8L7_9PROT</name>
<dbReference type="InterPro" id="IPR041698">
    <property type="entry name" value="Methyltransf_25"/>
</dbReference>
<keyword evidence="7" id="KW-1185">Reference proteome</keyword>
<dbReference type="CDD" id="cd02440">
    <property type="entry name" value="AdoMet_MTases"/>
    <property type="match status" value="1"/>
</dbReference>
<proteinExistence type="predicted"/>
<dbReference type="InterPro" id="IPR018773">
    <property type="entry name" value="MeTrfase_reg_dom_prd"/>
</dbReference>
<dbReference type="PANTHER" id="PTHR43464">
    <property type="entry name" value="METHYLTRANSFERASE"/>
    <property type="match status" value="1"/>
</dbReference>
<dbReference type="AlphaFoldDB" id="A0A840A8L7"/>
<organism evidence="6 7">
    <name type="scientific">Roseococcus suduntuyensis</name>
    <dbReference type="NCBI Taxonomy" id="455361"/>
    <lineage>
        <taxon>Bacteria</taxon>
        <taxon>Pseudomonadati</taxon>
        <taxon>Pseudomonadota</taxon>
        <taxon>Alphaproteobacteria</taxon>
        <taxon>Acetobacterales</taxon>
        <taxon>Roseomonadaceae</taxon>
        <taxon>Roseococcus</taxon>
    </lineage>
</organism>
<reference evidence="6 7" key="1">
    <citation type="submission" date="2020-08" db="EMBL/GenBank/DDBJ databases">
        <title>Genomic Encyclopedia of Type Strains, Phase IV (KMG-IV): sequencing the most valuable type-strain genomes for metagenomic binning, comparative biology and taxonomic classification.</title>
        <authorList>
            <person name="Goeker M."/>
        </authorList>
    </citation>
    <scope>NUCLEOTIDE SEQUENCE [LARGE SCALE GENOMIC DNA]</scope>
    <source>
        <strain evidence="6 7">DSM 19979</strain>
    </source>
</reference>
<protein>
    <submittedName>
        <fullName evidence="6">SAM-dependent methyltransferase</fullName>
    </submittedName>
</protein>
<sequence length="482" mass="50013">MGAAYSIAFQAQQTPAHFALVAAMAGHPWTPRERMVVVDLGCGRGHVAQVLAAANPGWTVFGLDHDAAAIAEARQLAARAGLANANFLELDLAALDGAELDQLPECDVVMAHGLWGWVSDAVRAGVVRFLARRLKPGGLVYVGTNAMPAAGAEAGLQRLLRHLAGGEASAEAALHAMARLRALAESGGLNLPRTPMLERLLAEPCVLEPGFVAHEFLTPHWRPVFHEDLAAALAPARLEFLGSCNLAEALPALAGTPAQRAALAPLEGMEFAKDLLLPRPFRADLFVRGRRRQDPDAAMDALPLAAWQAPPATSPALRTAEGRAALPEAAWAPIAALLAEGPARLGALRAAVPEALRPQPAELLALLVDTGLCLPVFRPPATAPAATRFNRAAAAFHAPGGEGRGHFALASPVAAGGVPAGALDLALVGALLAGGDAAHPEALLAQFQPGLGGGARLAALSRIRERLAEALPLWRRFGILPA</sequence>
<dbReference type="SUPFAM" id="SSF53335">
    <property type="entry name" value="S-adenosyl-L-methionine-dependent methyltransferases"/>
    <property type="match status" value="1"/>
</dbReference>
<dbReference type="Proteomes" id="UP000553193">
    <property type="component" value="Unassembled WGS sequence"/>
</dbReference>
<dbReference type="GO" id="GO:0032259">
    <property type="term" value="P:methylation"/>
    <property type="evidence" value="ECO:0007669"/>
    <property type="project" value="UniProtKB-KW"/>
</dbReference>
<accession>A0A840A8L7</accession>
<comment type="caution">
    <text evidence="6">The sequence shown here is derived from an EMBL/GenBank/DDBJ whole genome shotgun (WGS) entry which is preliminary data.</text>
</comment>
<evidence type="ECO:0000313" key="7">
    <source>
        <dbReference type="Proteomes" id="UP000553193"/>
    </source>
</evidence>
<keyword evidence="1 6" id="KW-0489">Methyltransferase</keyword>
<dbReference type="Pfam" id="PF10119">
    <property type="entry name" value="MethyTransf_Reg"/>
    <property type="match status" value="1"/>
</dbReference>